<protein>
    <submittedName>
        <fullName evidence="3">DUF2318 domain-containing protein</fullName>
    </submittedName>
</protein>
<keyword evidence="1" id="KW-0812">Transmembrane</keyword>
<evidence type="ECO:0000313" key="4">
    <source>
        <dbReference type="Proteomes" id="UP000504752"/>
    </source>
</evidence>
<gene>
    <name evidence="3" type="ORF">HPC72_06690</name>
</gene>
<dbReference type="RefSeq" id="WP_159523926.1">
    <property type="nucleotide sequence ID" value="NZ_CP053642.1"/>
</dbReference>
<keyword evidence="1" id="KW-0472">Membrane</keyword>
<organism evidence="3 4">
    <name type="scientific">Actinomyces marmotae</name>
    <dbReference type="NCBI Taxonomy" id="2737173"/>
    <lineage>
        <taxon>Bacteria</taxon>
        <taxon>Bacillati</taxon>
        <taxon>Actinomycetota</taxon>
        <taxon>Actinomycetes</taxon>
        <taxon>Actinomycetales</taxon>
        <taxon>Actinomycetaceae</taxon>
        <taxon>Actinomyces</taxon>
    </lineage>
</organism>
<evidence type="ECO:0000256" key="1">
    <source>
        <dbReference type="SAM" id="Phobius"/>
    </source>
</evidence>
<dbReference type="AlphaFoldDB" id="A0A6M8B5U9"/>
<feature type="transmembrane region" description="Helical" evidence="1">
    <location>
        <begin position="6"/>
        <end position="28"/>
    </location>
</feature>
<feature type="transmembrane region" description="Helical" evidence="1">
    <location>
        <begin position="72"/>
        <end position="94"/>
    </location>
</feature>
<reference evidence="3 4" key="1">
    <citation type="submission" date="2020-05" db="EMBL/GenBank/DDBJ databases">
        <title>Actinomyces sp. zg-325.</title>
        <authorList>
            <person name="Yang C."/>
        </authorList>
    </citation>
    <scope>NUCLEOTIDE SEQUENCE [LARGE SCALE GENOMIC DNA]</scope>
    <source>
        <strain evidence="4">zg-325</strain>
    </source>
</reference>
<sequence length="423" mass="44773">MLERFAAVVGGMTLPFLLYAALAVVLVPPRPEGWPLTSRARLGASTLGLGAGIVFAWLRASAAITSRTAVNIPAVAATVIADGILLIVLAALVIRPRWGHGGWTAVVANASACAVLALAFFRAVPEMILQLTAFIKPGEEVLSSQMLLRILGFSVGWAAVGVLAFIYYRAARRAPVPLARTAVLVLVAIVALLHATTLARMLHSTRRARLSGKAFRAMIWVTNNDEGVILIAAAAVLLIPMVVAFLATLRRIPEQGNPALRRREIAGRRRTRRWVIASGAGLAALVATRTVLVRIINEVPTLSDPEPYTVSEGAARIDLAKIADGHLHRYAYTAAKGTEVRFLVILKNGGSYGVGLDACISCGPAGYYEKDGKVICKRCDVAINPATIGFKGGCNPIPIDFTVDGGSLTITTDALEASAEVFA</sequence>
<dbReference type="InterPro" id="IPR018758">
    <property type="entry name" value="FtrD-like"/>
</dbReference>
<dbReference type="Pfam" id="PF10080">
    <property type="entry name" value="FtrD-like"/>
    <property type="match status" value="1"/>
</dbReference>
<proteinExistence type="predicted"/>
<keyword evidence="4" id="KW-1185">Reference proteome</keyword>
<name>A0A6M8B5U9_9ACTO</name>
<evidence type="ECO:0000313" key="3">
    <source>
        <dbReference type="EMBL" id="QKD79960.1"/>
    </source>
</evidence>
<dbReference type="Proteomes" id="UP000504752">
    <property type="component" value="Chromosome"/>
</dbReference>
<feature type="transmembrane region" description="Helical" evidence="1">
    <location>
        <begin position="101"/>
        <end position="121"/>
    </location>
</feature>
<feature type="transmembrane region" description="Helical" evidence="1">
    <location>
        <begin position="182"/>
        <end position="202"/>
    </location>
</feature>
<feature type="transmembrane region" description="Helical" evidence="1">
    <location>
        <begin position="40"/>
        <end position="60"/>
    </location>
</feature>
<feature type="transmembrane region" description="Helical" evidence="1">
    <location>
        <begin position="146"/>
        <end position="170"/>
    </location>
</feature>
<keyword evidence="1" id="KW-1133">Transmembrane helix</keyword>
<dbReference type="KEGG" id="amam:HPC72_06690"/>
<feature type="transmembrane region" description="Helical" evidence="1">
    <location>
        <begin position="274"/>
        <end position="296"/>
    </location>
</feature>
<dbReference type="EMBL" id="CP053642">
    <property type="protein sequence ID" value="QKD79960.1"/>
    <property type="molecule type" value="Genomic_DNA"/>
</dbReference>
<evidence type="ECO:0000259" key="2">
    <source>
        <dbReference type="Pfam" id="PF10080"/>
    </source>
</evidence>
<feature type="transmembrane region" description="Helical" evidence="1">
    <location>
        <begin position="228"/>
        <end position="253"/>
    </location>
</feature>
<feature type="domain" description="Membrane iron-sulfur containing protein FtrD-like" evidence="2">
    <location>
        <begin position="322"/>
        <end position="422"/>
    </location>
</feature>
<accession>A0A6M8B5U9</accession>